<evidence type="ECO:0000313" key="2">
    <source>
        <dbReference type="Proteomes" id="UP000433577"/>
    </source>
</evidence>
<name>A0A7Z2GSL0_9BURK</name>
<dbReference type="KEGG" id="pacs:FAZ98_29305"/>
<dbReference type="Proteomes" id="UP000433577">
    <property type="component" value="Chromosome 4"/>
</dbReference>
<proteinExistence type="predicted"/>
<dbReference type="OrthoDB" id="1679673at2"/>
<dbReference type="AlphaFoldDB" id="A0A7Z2GSL0"/>
<keyword evidence="2" id="KW-1185">Reference proteome</keyword>
<organism evidence="1 2">
    <name type="scientific">Paraburkholderia acidisoli</name>
    <dbReference type="NCBI Taxonomy" id="2571748"/>
    <lineage>
        <taxon>Bacteria</taxon>
        <taxon>Pseudomonadati</taxon>
        <taxon>Pseudomonadota</taxon>
        <taxon>Betaproteobacteria</taxon>
        <taxon>Burkholderiales</taxon>
        <taxon>Burkholderiaceae</taxon>
        <taxon>Paraburkholderia</taxon>
    </lineage>
</organism>
<dbReference type="InterPro" id="IPR010412">
    <property type="entry name" value="DUF1007"/>
</dbReference>
<protein>
    <submittedName>
        <fullName evidence="1">DUF1007 family protein</fullName>
    </submittedName>
</protein>
<dbReference type="RefSeq" id="WP_158956879.1">
    <property type="nucleotide sequence ID" value="NZ_CP046916.1"/>
</dbReference>
<sequence>MRNLSLSRWLKRLAGAAVWIVPSLAAAHPHVWIRYAARVQMQGTTITAIAESWRFAEGFPVQLVGIDTLPDNGPLDAKQTAIFREQAFDSLAGAHYFSQLFVDGRTQPLGAPTGFRVVIDHGKLVYTFTLPLKKPLNVRGHNVSLGIWDESFFVDYEPDGANAVTLDGHAAPTCTVKPFQDHAHPIFDGLYVPQAMALSC</sequence>
<dbReference type="Pfam" id="PF06226">
    <property type="entry name" value="DUF1007"/>
    <property type="match status" value="1"/>
</dbReference>
<reference evidence="1 2" key="1">
    <citation type="submission" date="2019-12" db="EMBL/GenBank/DDBJ databases">
        <title>Paraburkholderia acidiphila 7Q-K02 sp. nov and Paraburkholderia acidisoli DHF22 sp. nov., two strains isolated from forest soil.</title>
        <authorList>
            <person name="Gao Z."/>
            <person name="Qiu L."/>
        </authorList>
    </citation>
    <scope>NUCLEOTIDE SEQUENCE [LARGE SCALE GENOMIC DNA]</scope>
    <source>
        <strain evidence="1 2">DHF22</strain>
    </source>
</reference>
<gene>
    <name evidence="1" type="ORF">FAZ98_29305</name>
</gene>
<accession>A0A7Z2GSL0</accession>
<evidence type="ECO:0000313" key="1">
    <source>
        <dbReference type="EMBL" id="QGZ66844.1"/>
    </source>
</evidence>
<dbReference type="EMBL" id="CP046916">
    <property type="protein sequence ID" value="QGZ66844.1"/>
    <property type="molecule type" value="Genomic_DNA"/>
</dbReference>